<feature type="transmembrane region" description="Helical" evidence="7">
    <location>
        <begin position="226"/>
        <end position="248"/>
    </location>
</feature>
<evidence type="ECO:0000313" key="9">
    <source>
        <dbReference type="EMBL" id="RRK33590.1"/>
    </source>
</evidence>
<feature type="transmembrane region" description="Helical" evidence="7">
    <location>
        <begin position="20"/>
        <end position="38"/>
    </location>
</feature>
<dbReference type="PROSITE" id="PS50928">
    <property type="entry name" value="ABC_TM1"/>
    <property type="match status" value="1"/>
</dbReference>
<dbReference type="InterPro" id="IPR035906">
    <property type="entry name" value="MetI-like_sf"/>
</dbReference>
<evidence type="ECO:0000259" key="8">
    <source>
        <dbReference type="PROSITE" id="PS50928"/>
    </source>
</evidence>
<dbReference type="Proteomes" id="UP000274920">
    <property type="component" value="Unassembled WGS sequence"/>
</dbReference>
<dbReference type="SUPFAM" id="SSF161098">
    <property type="entry name" value="MetI-like"/>
    <property type="match status" value="1"/>
</dbReference>
<reference evidence="9" key="1">
    <citation type="submission" date="2018-10" db="EMBL/GenBank/DDBJ databases">
        <title>Schaedlerella arabinophila gen. nov. sp. nov., isolated from the mouse intestinal tract and comparative analysis with the genome of the closely related altered Schaedler flora strain ASF502.</title>
        <authorList>
            <person name="Miyake S."/>
            <person name="Soh M."/>
            <person name="Seedorf H."/>
        </authorList>
    </citation>
    <scope>NUCLEOTIDE SEQUENCE [LARGE SCALE GENOMIC DNA]</scope>
    <source>
        <strain evidence="9">DSM 106076</strain>
    </source>
</reference>
<keyword evidence="5 7" id="KW-1133">Transmembrane helix</keyword>
<evidence type="ECO:0000256" key="2">
    <source>
        <dbReference type="ARBA" id="ARBA00022448"/>
    </source>
</evidence>
<dbReference type="GO" id="GO:0005886">
    <property type="term" value="C:plasma membrane"/>
    <property type="evidence" value="ECO:0007669"/>
    <property type="project" value="UniProtKB-SubCell"/>
</dbReference>
<evidence type="ECO:0000256" key="7">
    <source>
        <dbReference type="RuleBase" id="RU363032"/>
    </source>
</evidence>
<dbReference type="InterPro" id="IPR000515">
    <property type="entry name" value="MetI-like"/>
</dbReference>
<evidence type="ECO:0000256" key="1">
    <source>
        <dbReference type="ARBA" id="ARBA00004651"/>
    </source>
</evidence>
<name>A0A3R8JRM6_9FIRM</name>
<comment type="similarity">
    <text evidence="7">Belongs to the binding-protein-dependent transport system permease family.</text>
</comment>
<dbReference type="GO" id="GO:0055085">
    <property type="term" value="P:transmembrane transport"/>
    <property type="evidence" value="ECO:0007669"/>
    <property type="project" value="InterPro"/>
</dbReference>
<dbReference type="Pfam" id="PF00528">
    <property type="entry name" value="BPD_transp_1"/>
    <property type="match status" value="1"/>
</dbReference>
<keyword evidence="6 7" id="KW-0472">Membrane</keyword>
<dbReference type="RefSeq" id="WP_125128819.1">
    <property type="nucleotide sequence ID" value="NZ_RHJS01000002.1"/>
</dbReference>
<feature type="transmembrane region" description="Helical" evidence="7">
    <location>
        <begin position="268"/>
        <end position="295"/>
    </location>
</feature>
<evidence type="ECO:0000256" key="4">
    <source>
        <dbReference type="ARBA" id="ARBA00022692"/>
    </source>
</evidence>
<keyword evidence="2 7" id="KW-0813">Transport</keyword>
<feature type="domain" description="ABC transmembrane type-1" evidence="8">
    <location>
        <begin position="80"/>
        <end position="294"/>
    </location>
</feature>
<dbReference type="Gene3D" id="1.10.3720.10">
    <property type="entry name" value="MetI-like"/>
    <property type="match status" value="1"/>
</dbReference>
<dbReference type="EMBL" id="RHJS01000002">
    <property type="protein sequence ID" value="RRK33590.1"/>
    <property type="molecule type" value="Genomic_DNA"/>
</dbReference>
<feature type="transmembrane region" description="Helical" evidence="7">
    <location>
        <begin position="117"/>
        <end position="138"/>
    </location>
</feature>
<dbReference type="CDD" id="cd06261">
    <property type="entry name" value="TM_PBP2"/>
    <property type="match status" value="1"/>
</dbReference>
<evidence type="ECO:0000256" key="5">
    <source>
        <dbReference type="ARBA" id="ARBA00022989"/>
    </source>
</evidence>
<comment type="subcellular location">
    <subcellularLocation>
        <location evidence="1 7">Cell membrane</location>
        <topology evidence="1 7">Multi-pass membrane protein</topology>
    </subcellularLocation>
</comment>
<evidence type="ECO:0000256" key="6">
    <source>
        <dbReference type="ARBA" id="ARBA00023136"/>
    </source>
</evidence>
<feature type="transmembrane region" description="Helical" evidence="7">
    <location>
        <begin position="86"/>
        <end position="105"/>
    </location>
</feature>
<comment type="caution">
    <text evidence="9">The sequence shown here is derived from an EMBL/GenBank/DDBJ whole genome shotgun (WGS) entry which is preliminary data.</text>
</comment>
<keyword evidence="10" id="KW-1185">Reference proteome</keyword>
<dbReference type="AlphaFoldDB" id="A0A3R8JRM6"/>
<evidence type="ECO:0000313" key="10">
    <source>
        <dbReference type="Proteomes" id="UP000274920"/>
    </source>
</evidence>
<dbReference type="PANTHER" id="PTHR43005:SF1">
    <property type="entry name" value="SPERMIDINE_PUTRESCINE TRANSPORT SYSTEM PERMEASE PROTEIN"/>
    <property type="match status" value="1"/>
</dbReference>
<protein>
    <submittedName>
        <fullName evidence="9">Sugar ABC transporter permease</fullName>
    </submittedName>
</protein>
<gene>
    <name evidence="9" type="ORF">EBB54_21210</name>
</gene>
<accession>A0A3R8JRM6</accession>
<sequence>MKQKRRRKSLDFKKNWPGYLLIAPAFIAVFTLSIYPLFRGIYLSFVHYNLVRPGDAIFNTFAGLDNYINIFSNKIFLQSIGNTVKWTVVNLVIQLLAAMLLALALNQKLKGRSLYRTLILVPWAVPHAIAAMTFTFLFNANVGIINILAVKLGMITESVSWLGNMGSAFWCVILVAIWKGIPFQMIFILAALQGISNDIYESAEIDGAGRWQSFWTITLPIIKEPLAIATILNLIGIVSCFNTIWLMTGGGPLYSTEILYTFAYREAFINHNFGTAAATSVILFIVMTGFSWIYLRMVREKE</sequence>
<evidence type="ECO:0000256" key="3">
    <source>
        <dbReference type="ARBA" id="ARBA00022475"/>
    </source>
</evidence>
<keyword evidence="3" id="KW-1003">Cell membrane</keyword>
<proteinExistence type="inferred from homology"/>
<dbReference type="PANTHER" id="PTHR43005">
    <property type="entry name" value="BLR7065 PROTEIN"/>
    <property type="match status" value="1"/>
</dbReference>
<organism evidence="9 10">
    <name type="scientific">Schaedlerella arabinosiphila</name>
    <dbReference type="NCBI Taxonomy" id="2044587"/>
    <lineage>
        <taxon>Bacteria</taxon>
        <taxon>Bacillati</taxon>
        <taxon>Bacillota</taxon>
        <taxon>Clostridia</taxon>
        <taxon>Lachnospirales</taxon>
        <taxon>Lachnospiraceae</taxon>
        <taxon>Schaedlerella</taxon>
    </lineage>
</organism>
<keyword evidence="4 7" id="KW-0812">Transmembrane</keyword>